<organism evidence="2 3">
    <name type="scientific">Sphingorhabdus buctiana</name>
    <dbReference type="NCBI Taxonomy" id="1508805"/>
    <lineage>
        <taxon>Bacteria</taxon>
        <taxon>Pseudomonadati</taxon>
        <taxon>Pseudomonadota</taxon>
        <taxon>Alphaproteobacteria</taxon>
        <taxon>Sphingomonadales</taxon>
        <taxon>Sphingomonadaceae</taxon>
        <taxon>Sphingorhabdus</taxon>
    </lineage>
</organism>
<reference evidence="3" key="1">
    <citation type="journal article" date="2019" name="Int. J. Syst. Evol. Microbiol.">
        <title>The Global Catalogue of Microorganisms (GCM) 10K type strain sequencing project: providing services to taxonomists for standard genome sequencing and annotation.</title>
        <authorList>
            <consortium name="The Broad Institute Genomics Platform"/>
            <consortium name="The Broad Institute Genome Sequencing Center for Infectious Disease"/>
            <person name="Wu L."/>
            <person name="Ma J."/>
        </authorList>
    </citation>
    <scope>NUCLEOTIDE SEQUENCE [LARGE SCALE GENOMIC DNA]</scope>
    <source>
        <strain evidence="3">CGMCC 1.12449</strain>
    </source>
</reference>
<accession>A0ABW4MHQ1</accession>
<dbReference type="Proteomes" id="UP001597215">
    <property type="component" value="Unassembled WGS sequence"/>
</dbReference>
<dbReference type="EMBL" id="JBHUEL010000011">
    <property type="protein sequence ID" value="MFD1767889.1"/>
    <property type="molecule type" value="Genomic_DNA"/>
</dbReference>
<dbReference type="InterPro" id="IPR036206">
    <property type="entry name" value="ThiamineP_synth_sf"/>
</dbReference>
<dbReference type="Pfam" id="PF02581">
    <property type="entry name" value="TMP-TENI"/>
    <property type="match status" value="1"/>
</dbReference>
<protein>
    <submittedName>
        <fullName evidence="2">Thiamine phosphate synthase</fullName>
    </submittedName>
</protein>
<dbReference type="SUPFAM" id="SSF51391">
    <property type="entry name" value="Thiamin phosphate synthase"/>
    <property type="match status" value="1"/>
</dbReference>
<feature type="domain" description="Thiamine phosphate synthase/TenI" evidence="1">
    <location>
        <begin position="25"/>
        <end position="180"/>
    </location>
</feature>
<sequence length="183" mass="20631">MPAFQPLRKPVPRTWLMTDPRLGSRLLAAIQKLPAGSGVIFRHYELEERQRRQLFAAVRRICARRGHMLILAGEARDAAQWHADGFHRRNSRHRAIWHSAPVHNLNEIREALRNGAGILFLSPLRQTRSHPGQPALGPSRFGQLARLCQPAKVIALGGMNRAQAAKWPQTMVHGWAAIDAFTK</sequence>
<dbReference type="RefSeq" id="WP_381515874.1">
    <property type="nucleotide sequence ID" value="NZ_JBHUEL010000011.1"/>
</dbReference>
<evidence type="ECO:0000313" key="3">
    <source>
        <dbReference type="Proteomes" id="UP001597215"/>
    </source>
</evidence>
<dbReference type="InterPro" id="IPR022998">
    <property type="entry name" value="ThiamineP_synth_TenI"/>
</dbReference>
<evidence type="ECO:0000259" key="1">
    <source>
        <dbReference type="Pfam" id="PF02581"/>
    </source>
</evidence>
<comment type="caution">
    <text evidence="2">The sequence shown here is derived from an EMBL/GenBank/DDBJ whole genome shotgun (WGS) entry which is preliminary data.</text>
</comment>
<name>A0ABW4MHQ1_9SPHN</name>
<dbReference type="Gene3D" id="3.20.20.70">
    <property type="entry name" value="Aldolase class I"/>
    <property type="match status" value="1"/>
</dbReference>
<evidence type="ECO:0000313" key="2">
    <source>
        <dbReference type="EMBL" id="MFD1767889.1"/>
    </source>
</evidence>
<dbReference type="InterPro" id="IPR013785">
    <property type="entry name" value="Aldolase_TIM"/>
</dbReference>
<keyword evidence="3" id="KW-1185">Reference proteome</keyword>
<proteinExistence type="predicted"/>
<dbReference type="CDD" id="cd00564">
    <property type="entry name" value="TMP_TenI"/>
    <property type="match status" value="1"/>
</dbReference>
<gene>
    <name evidence="2" type="ORF">ACFSAG_13660</name>
</gene>